<dbReference type="Proteomes" id="UP000192573">
    <property type="component" value="Unassembled WGS sequence"/>
</dbReference>
<organism evidence="2 3">
    <name type="scientific">Citrobacter braakii</name>
    <dbReference type="NCBI Taxonomy" id="57706"/>
    <lineage>
        <taxon>Bacteria</taxon>
        <taxon>Pseudomonadati</taxon>
        <taxon>Pseudomonadota</taxon>
        <taxon>Gammaproteobacteria</taxon>
        <taxon>Enterobacterales</taxon>
        <taxon>Enterobacteriaceae</taxon>
        <taxon>Citrobacter</taxon>
        <taxon>Citrobacter freundii complex</taxon>
    </lineage>
</organism>
<evidence type="ECO:0000313" key="2">
    <source>
        <dbReference type="EMBL" id="OQM41273.1"/>
    </source>
</evidence>
<dbReference type="EMBL" id="NAEW01000006">
    <property type="protein sequence ID" value="OQM41273.1"/>
    <property type="molecule type" value="Genomic_DNA"/>
</dbReference>
<feature type="transmembrane region" description="Helical" evidence="1">
    <location>
        <begin position="12"/>
        <end position="28"/>
    </location>
</feature>
<evidence type="ECO:0000313" key="3">
    <source>
        <dbReference type="Proteomes" id="UP000192573"/>
    </source>
</evidence>
<name>A0A1V8NY15_CITBR</name>
<feature type="transmembrane region" description="Helical" evidence="1">
    <location>
        <begin position="40"/>
        <end position="62"/>
    </location>
</feature>
<keyword evidence="1" id="KW-1133">Transmembrane helix</keyword>
<keyword evidence="1" id="KW-0812">Transmembrane</keyword>
<sequence length="68" mass="8049">MVSVTILIKHSGYQIEYNIFLWLAIVWIKTDFRFDFVGNISLYNLIFIAEYNFIHLIARVFYINSLGA</sequence>
<protein>
    <submittedName>
        <fullName evidence="2">Uncharacterized protein</fullName>
    </submittedName>
</protein>
<dbReference type="AlphaFoldDB" id="A0A1V8NY15"/>
<reference evidence="2 3" key="1">
    <citation type="submission" date="2017-03" db="EMBL/GenBank/DDBJ databases">
        <authorList>
            <person name="Afonso C.L."/>
            <person name="Miller P.J."/>
            <person name="Scott M.A."/>
            <person name="Spackman E."/>
            <person name="Goraichik I."/>
            <person name="Dimitrov K.M."/>
            <person name="Suarez D.L."/>
            <person name="Swayne D.E."/>
        </authorList>
    </citation>
    <scope>NUCLEOTIDE SEQUENCE [LARGE SCALE GENOMIC DNA]</scope>
    <source>
        <strain evidence="2 3">ATCC 51113</strain>
    </source>
</reference>
<proteinExistence type="predicted"/>
<evidence type="ECO:0000256" key="1">
    <source>
        <dbReference type="SAM" id="Phobius"/>
    </source>
</evidence>
<gene>
    <name evidence="2" type="ORF">BZK42_14840</name>
</gene>
<keyword evidence="1" id="KW-0472">Membrane</keyword>
<accession>A0A1V8NY15</accession>
<comment type="caution">
    <text evidence="2">The sequence shown here is derived from an EMBL/GenBank/DDBJ whole genome shotgun (WGS) entry which is preliminary data.</text>
</comment>